<sequence length="332" mass="34546">VRALEALGLEPVLFEGEAPGAGASGNPAGLVTPRLDAGLGPVAELGARTLARARTLYDALPGAVIASGVLQQAGEAKDTDRFAKIAASDLFEPGEMVATAEGLEMSGARVISPRAVLAAWAPQVRTEKVGGLARDGEAWRLLDNEGFEIWRGDAVILANGPDLARLWPQVTLTPTRGQASWTLDPAQVRPSAWGGYAIPTGAGLLFGATHDRDDTATEVRDEDHRRNLATLAQGRPELAAGIDAGGLKGRASVRAATQDRLPLAGALAPGLYALGGFGSRGLAMAPLLAEHVAARIAHSPSPLPHHLSALVEPERFRIRAARRGRISDATPA</sequence>
<dbReference type="InterPro" id="IPR006076">
    <property type="entry name" value="FAD-dep_OxRdtase"/>
</dbReference>
<dbReference type="Proteomes" id="UP001597216">
    <property type="component" value="Unassembled WGS sequence"/>
</dbReference>
<feature type="domain" description="FAD dependent oxidoreductase" evidence="10">
    <location>
        <begin position="3"/>
        <end position="295"/>
    </location>
</feature>
<keyword evidence="1" id="KW-0963">Cytoplasm</keyword>
<keyword evidence="4" id="KW-0808">Transferase</keyword>
<evidence type="ECO:0000256" key="9">
    <source>
        <dbReference type="ARBA" id="ARBA00023268"/>
    </source>
</evidence>
<reference evidence="12" key="1">
    <citation type="journal article" date="2019" name="Int. J. Syst. Evol. Microbiol.">
        <title>The Global Catalogue of Microorganisms (GCM) 10K type strain sequencing project: providing services to taxonomists for standard genome sequencing and annotation.</title>
        <authorList>
            <consortium name="The Broad Institute Genomics Platform"/>
            <consortium name="The Broad Institute Genome Sequencing Center for Infectious Disease"/>
            <person name="Wu L."/>
            <person name="Ma J."/>
        </authorList>
    </citation>
    <scope>NUCLEOTIDE SEQUENCE [LARGE SCALE GENOMIC DNA]</scope>
    <source>
        <strain evidence="12">CCUG 55074</strain>
    </source>
</reference>
<organism evidence="11 12">
    <name type="scientific">Phenylobacterium conjunctum</name>
    <dbReference type="NCBI Taxonomy" id="1298959"/>
    <lineage>
        <taxon>Bacteria</taxon>
        <taxon>Pseudomonadati</taxon>
        <taxon>Pseudomonadota</taxon>
        <taxon>Alphaproteobacteria</taxon>
        <taxon>Caulobacterales</taxon>
        <taxon>Caulobacteraceae</taxon>
        <taxon>Phenylobacterium</taxon>
    </lineage>
</organism>
<evidence type="ECO:0000256" key="5">
    <source>
        <dbReference type="ARBA" id="ARBA00022691"/>
    </source>
</evidence>
<keyword evidence="3" id="KW-0285">Flavoprotein</keyword>
<evidence type="ECO:0000256" key="8">
    <source>
        <dbReference type="ARBA" id="ARBA00023002"/>
    </source>
</evidence>
<evidence type="ECO:0000256" key="7">
    <source>
        <dbReference type="ARBA" id="ARBA00022827"/>
    </source>
</evidence>
<evidence type="ECO:0000256" key="6">
    <source>
        <dbReference type="ARBA" id="ARBA00022694"/>
    </source>
</evidence>
<accession>A0ABW3T196</accession>
<evidence type="ECO:0000259" key="10">
    <source>
        <dbReference type="Pfam" id="PF01266"/>
    </source>
</evidence>
<keyword evidence="5" id="KW-0949">S-adenosyl-L-methionine</keyword>
<dbReference type="EMBL" id="JBHTLQ010000018">
    <property type="protein sequence ID" value="MFD1190924.1"/>
    <property type="molecule type" value="Genomic_DNA"/>
</dbReference>
<dbReference type="Pfam" id="PF01266">
    <property type="entry name" value="DAO"/>
    <property type="match status" value="1"/>
</dbReference>
<keyword evidence="7" id="KW-0274">FAD</keyword>
<keyword evidence="9" id="KW-0511">Multifunctional enzyme</keyword>
<dbReference type="InterPro" id="IPR036188">
    <property type="entry name" value="FAD/NAD-bd_sf"/>
</dbReference>
<evidence type="ECO:0000256" key="1">
    <source>
        <dbReference type="ARBA" id="ARBA00022490"/>
    </source>
</evidence>
<evidence type="ECO:0000313" key="11">
    <source>
        <dbReference type="EMBL" id="MFD1190924.1"/>
    </source>
</evidence>
<evidence type="ECO:0000256" key="2">
    <source>
        <dbReference type="ARBA" id="ARBA00022603"/>
    </source>
</evidence>
<keyword evidence="8" id="KW-0560">Oxidoreductase</keyword>
<proteinExistence type="predicted"/>
<dbReference type="RefSeq" id="WP_377353490.1">
    <property type="nucleotide sequence ID" value="NZ_JBHTLQ010000018.1"/>
</dbReference>
<dbReference type="PANTHER" id="PTHR13847:SF283">
    <property type="entry name" value="TRNA 5-METHYLAMINOMETHYL-2-THIOURIDINE BIOSYNTHESIS BIFUNCTIONAL PROTEIN MNMC"/>
    <property type="match status" value="1"/>
</dbReference>
<comment type="caution">
    <text evidence="11">The sequence shown here is derived from an EMBL/GenBank/DDBJ whole genome shotgun (WGS) entry which is preliminary data.</text>
</comment>
<dbReference type="PANTHER" id="PTHR13847">
    <property type="entry name" value="SARCOSINE DEHYDROGENASE-RELATED"/>
    <property type="match status" value="1"/>
</dbReference>
<keyword evidence="2" id="KW-0489">Methyltransferase</keyword>
<gene>
    <name evidence="11" type="ORF">ACFQ27_10070</name>
</gene>
<name>A0ABW3T196_9CAUL</name>
<keyword evidence="12" id="KW-1185">Reference proteome</keyword>
<keyword evidence="6" id="KW-0819">tRNA processing</keyword>
<dbReference type="Gene3D" id="3.30.9.10">
    <property type="entry name" value="D-Amino Acid Oxidase, subunit A, domain 2"/>
    <property type="match status" value="1"/>
</dbReference>
<evidence type="ECO:0000313" key="12">
    <source>
        <dbReference type="Proteomes" id="UP001597216"/>
    </source>
</evidence>
<evidence type="ECO:0000256" key="4">
    <source>
        <dbReference type="ARBA" id="ARBA00022679"/>
    </source>
</evidence>
<feature type="non-terminal residue" evidence="11">
    <location>
        <position position="1"/>
    </location>
</feature>
<protein>
    <submittedName>
        <fullName evidence="11">FAD-dependent oxidoreductase</fullName>
    </submittedName>
</protein>
<dbReference type="SUPFAM" id="SSF51971">
    <property type="entry name" value="Nucleotide-binding domain"/>
    <property type="match status" value="1"/>
</dbReference>
<dbReference type="Gene3D" id="3.50.50.60">
    <property type="entry name" value="FAD/NAD(P)-binding domain"/>
    <property type="match status" value="1"/>
</dbReference>
<evidence type="ECO:0000256" key="3">
    <source>
        <dbReference type="ARBA" id="ARBA00022630"/>
    </source>
</evidence>